<dbReference type="OrthoDB" id="9757947at2"/>
<evidence type="ECO:0000313" key="3">
    <source>
        <dbReference type="EMBL" id="SHL78056.1"/>
    </source>
</evidence>
<dbReference type="InterPro" id="IPR026444">
    <property type="entry name" value="Secre_tail"/>
</dbReference>
<dbReference type="STRING" id="1423959.SAMN05444407_10695"/>
<dbReference type="NCBIfam" id="TIGR04183">
    <property type="entry name" value="Por_Secre_tail"/>
    <property type="match status" value="1"/>
</dbReference>
<keyword evidence="1" id="KW-0732">Signal</keyword>
<sequence>MKLYPIAAALLCINMYAQQQNKPQANQKHLQELYVKYEKDIKKAHKNAKLMGTPPDLYNEEDYKRTMDPVTGNVNFEKLAKVNKDILTGQYKAAQPMSFISGNQGSATGKIINEPWIERGPYNVGGRTRAIMYDPNDPAGKRVFAGGVSGGLWVNQDPSVSTNEWQPLSTFWANTSVVCITYDPNNSQTFYVGTGESSTTDVVGSGIWKTTDGGATWTQIFTVPVTYSANGVRNGNFYINDIKVRNNNGVSEIYAGVSGSYVGISFNDGWQGLSQAGLYKSVDGGATFTKNTNLLAMNTTTNVVSTTGYSIQQIEIAADNSIWLSTRSSRFTNIDSGGRIFKSTDGNTFTQIYNVGNTGSRVNFTLSKTDANKAYAFMQGVGTAEPIRIVKTADGGATWQSTSDVPQVIKLPTATDASIPANDFTRGQSFYDLVIKADPLNDNTLYIGGIDLFKSTDGGMNWTQISKWSNNNNMANLAVSTVHADQHAIVFNPFNNYGTGQMMFGNDGGIFFAANKENIGAVGGMVARNTRYNVTQFYGAVLNPTKTPANEELLAGAQDNGSWWLYGVPQANNFLTTQAATGGDGMYPEYDDQDNYEISSYTNNSHYLLNSTPYANYLITTSANRNMGHFVNEIALDRMNDVFYSYRSGLTLFRTAGLSSTATTFTNDQINVGTAQTGEQVSWLKISPHTKTSSTLFVGTNLGRLFKITNANTPSYTSTALTSPAAGTISDIEFGANENEILLTLSNYNQISVFYSTDGGTSWQNKEGNLPDMPVRTILRNPDDPNEVLVGTELGVWGTGNFLSGAPTWSSVTGNIGNVRVTNLDYRPSTKTVLVSTYGRGAWTTQNTNTNLATSETTAVSPRTANRVYPNPSKGIARLRFNNTNHSTVDISIFDKAGRLVYSKKNVKSDEEFGQKMTPGTYILKAEDKGEIIFNGNFLVIGHTEGDDD</sequence>
<evidence type="ECO:0000313" key="4">
    <source>
        <dbReference type="Proteomes" id="UP000184069"/>
    </source>
</evidence>
<dbReference type="SUPFAM" id="SSF75011">
    <property type="entry name" value="3-carboxy-cis,cis-mucoante lactonizing enzyme"/>
    <property type="match status" value="1"/>
</dbReference>
<evidence type="ECO:0000259" key="2">
    <source>
        <dbReference type="Pfam" id="PF18962"/>
    </source>
</evidence>
<accession>A0A1M7DEU1</accession>
<dbReference type="GO" id="GO:0010411">
    <property type="term" value="P:xyloglucan metabolic process"/>
    <property type="evidence" value="ECO:0007669"/>
    <property type="project" value="TreeGrafter"/>
</dbReference>
<dbReference type="EMBL" id="FRBM01000006">
    <property type="protein sequence ID" value="SHL78056.1"/>
    <property type="molecule type" value="Genomic_DNA"/>
</dbReference>
<organism evidence="3 4">
    <name type="scientific">Chryseobacterium contaminans</name>
    <dbReference type="NCBI Taxonomy" id="1423959"/>
    <lineage>
        <taxon>Bacteria</taxon>
        <taxon>Pseudomonadati</taxon>
        <taxon>Bacteroidota</taxon>
        <taxon>Flavobacteriia</taxon>
        <taxon>Flavobacteriales</taxon>
        <taxon>Weeksellaceae</taxon>
        <taxon>Chryseobacterium group</taxon>
        <taxon>Chryseobacterium</taxon>
    </lineage>
</organism>
<dbReference type="SUPFAM" id="SSF50939">
    <property type="entry name" value="Sialidases"/>
    <property type="match status" value="1"/>
</dbReference>
<feature type="domain" description="Secretion system C-terminal sorting" evidence="2">
    <location>
        <begin position="868"/>
        <end position="930"/>
    </location>
</feature>
<gene>
    <name evidence="3" type="ORF">SAMN05444407_10695</name>
</gene>
<dbReference type="PANTHER" id="PTHR43739:SF5">
    <property type="entry name" value="EXO-ALPHA-SIALIDASE"/>
    <property type="match status" value="1"/>
</dbReference>
<dbReference type="AlphaFoldDB" id="A0A1M7DEU1"/>
<dbReference type="RefSeq" id="WP_083188769.1">
    <property type="nucleotide sequence ID" value="NZ_FRBM01000006.1"/>
</dbReference>
<reference evidence="3 4" key="1">
    <citation type="submission" date="2016-11" db="EMBL/GenBank/DDBJ databases">
        <authorList>
            <person name="Jaros S."/>
            <person name="Januszkiewicz K."/>
            <person name="Wedrychowicz H."/>
        </authorList>
    </citation>
    <scope>NUCLEOTIDE SEQUENCE [LARGE SCALE GENOMIC DNA]</scope>
    <source>
        <strain evidence="3 4">DSM 27621</strain>
    </source>
</reference>
<dbReference type="Gene3D" id="2.130.10.10">
    <property type="entry name" value="YVTN repeat-like/Quinoprotein amine dehydrogenase"/>
    <property type="match status" value="3"/>
</dbReference>
<dbReference type="CDD" id="cd15482">
    <property type="entry name" value="Sialidase_non-viral"/>
    <property type="match status" value="1"/>
</dbReference>
<dbReference type="InterPro" id="IPR036278">
    <property type="entry name" value="Sialidase_sf"/>
</dbReference>
<dbReference type="Proteomes" id="UP000184069">
    <property type="component" value="Unassembled WGS sequence"/>
</dbReference>
<dbReference type="PANTHER" id="PTHR43739">
    <property type="entry name" value="XYLOGLUCANASE (EUROFUNG)"/>
    <property type="match status" value="1"/>
</dbReference>
<dbReference type="Pfam" id="PF18962">
    <property type="entry name" value="Por_Secre_tail"/>
    <property type="match status" value="1"/>
</dbReference>
<evidence type="ECO:0000256" key="1">
    <source>
        <dbReference type="ARBA" id="ARBA00022729"/>
    </source>
</evidence>
<proteinExistence type="predicted"/>
<dbReference type="SUPFAM" id="SSF110296">
    <property type="entry name" value="Oligoxyloglucan reducing end-specific cellobiohydrolase"/>
    <property type="match status" value="1"/>
</dbReference>
<dbReference type="InterPro" id="IPR015943">
    <property type="entry name" value="WD40/YVTN_repeat-like_dom_sf"/>
</dbReference>
<name>A0A1M7DEU1_9FLAO</name>
<protein>
    <submittedName>
        <fullName evidence="3">Por secretion system C-terminal sorting domain-containing protein</fullName>
    </submittedName>
</protein>
<dbReference type="InterPro" id="IPR052025">
    <property type="entry name" value="Xyloglucanase_GH74"/>
</dbReference>